<evidence type="ECO:0000313" key="4">
    <source>
        <dbReference type="RefSeq" id="XP_015518368.2"/>
    </source>
</evidence>
<feature type="region of interest" description="Disordered" evidence="1">
    <location>
        <begin position="82"/>
        <end position="115"/>
    </location>
</feature>
<gene>
    <name evidence="4" type="primary">LOC107223259</name>
</gene>
<evidence type="ECO:0000256" key="2">
    <source>
        <dbReference type="SAM" id="SignalP"/>
    </source>
</evidence>
<organism evidence="4">
    <name type="scientific">Neodiprion lecontei</name>
    <name type="common">Redheaded pine sawfly</name>
    <dbReference type="NCBI Taxonomy" id="441921"/>
    <lineage>
        <taxon>Eukaryota</taxon>
        <taxon>Metazoa</taxon>
        <taxon>Ecdysozoa</taxon>
        <taxon>Arthropoda</taxon>
        <taxon>Hexapoda</taxon>
        <taxon>Insecta</taxon>
        <taxon>Pterygota</taxon>
        <taxon>Neoptera</taxon>
        <taxon>Endopterygota</taxon>
        <taxon>Hymenoptera</taxon>
        <taxon>Tenthredinoidea</taxon>
        <taxon>Diprionidae</taxon>
        <taxon>Diprioninae</taxon>
        <taxon>Neodiprion</taxon>
    </lineage>
</organism>
<dbReference type="Proteomes" id="UP000829291">
    <property type="component" value="Chromosome 6"/>
</dbReference>
<evidence type="ECO:0000256" key="1">
    <source>
        <dbReference type="SAM" id="MobiDB-lite"/>
    </source>
</evidence>
<feature type="chain" id="PRO_5046295042" evidence="2">
    <location>
        <begin position="24"/>
        <end position="182"/>
    </location>
</feature>
<feature type="compositionally biased region" description="Basic and acidic residues" evidence="1">
    <location>
        <begin position="100"/>
        <end position="112"/>
    </location>
</feature>
<sequence length="182" mass="20711">MDFLVYFYSLMVLITMQAPNLQAMSTRYGLPSSRLIPAGTEDETSQENSVKKSLDLDWRTNVDDDASLLMPADPLVPETLAEATRPSKPNRPALTWWPSKVDRSDNSNEIQRKASSQSVGLDIDLKLRQDKSKTATFEEIETRNANIYNPLLNLDHYPIATKKYTVVELENMNANHYNPYLD</sequence>
<name>A0A6J0BWB1_NEOLC</name>
<dbReference type="InParanoid" id="A0A6J0BWB1"/>
<dbReference type="GeneID" id="107223259"/>
<dbReference type="KEGG" id="nlo:107223259"/>
<dbReference type="AlphaFoldDB" id="A0A6J0BWB1"/>
<dbReference type="RefSeq" id="XP_015518368.2">
    <property type="nucleotide sequence ID" value="XM_015662882.2"/>
</dbReference>
<protein>
    <submittedName>
        <fullName evidence="4">Uncharacterized protein LOC107223259 isoform X1</fullName>
    </submittedName>
</protein>
<dbReference type="OrthoDB" id="7674215at2759"/>
<feature type="signal peptide" evidence="2">
    <location>
        <begin position="1"/>
        <end position="23"/>
    </location>
</feature>
<keyword evidence="3" id="KW-1185">Reference proteome</keyword>
<proteinExistence type="predicted"/>
<accession>A0A6J0BWB1</accession>
<reference evidence="4" key="1">
    <citation type="submission" date="2025-08" db="UniProtKB">
        <authorList>
            <consortium name="RefSeq"/>
        </authorList>
    </citation>
    <scope>IDENTIFICATION</scope>
    <source>
        <tissue evidence="4">Thorax and Abdomen</tissue>
    </source>
</reference>
<evidence type="ECO:0000313" key="3">
    <source>
        <dbReference type="Proteomes" id="UP000829291"/>
    </source>
</evidence>
<keyword evidence="2" id="KW-0732">Signal</keyword>